<dbReference type="SUPFAM" id="SSF53448">
    <property type="entry name" value="Nucleotide-diphospho-sugar transferases"/>
    <property type="match status" value="1"/>
</dbReference>
<evidence type="ECO:0000259" key="1">
    <source>
        <dbReference type="Pfam" id="PF00483"/>
    </source>
</evidence>
<proteinExistence type="predicted"/>
<dbReference type="Pfam" id="PF00483">
    <property type="entry name" value="NTP_transferase"/>
    <property type="match status" value="1"/>
</dbReference>
<dbReference type="InterPro" id="IPR051161">
    <property type="entry name" value="Mannose-6P_isomerase_type2"/>
</dbReference>
<protein>
    <submittedName>
        <fullName evidence="2">Sugar phosphate nucleotidyltransferase</fullName>
    </submittedName>
</protein>
<keyword evidence="3" id="KW-1185">Reference proteome</keyword>
<dbReference type="RefSeq" id="WP_377494717.1">
    <property type="nucleotide sequence ID" value="NZ_JBHMDO010000022.1"/>
</dbReference>
<dbReference type="SUPFAM" id="SSF51182">
    <property type="entry name" value="RmlC-like cupins"/>
    <property type="match status" value="1"/>
</dbReference>
<dbReference type="Gene3D" id="3.90.550.10">
    <property type="entry name" value="Spore Coat Polysaccharide Biosynthesis Protein SpsA, Chain A"/>
    <property type="match status" value="1"/>
</dbReference>
<sequence length="446" mass="49952">MKLLLLSGGSGKRLWPLSNDSRSKQFLKVLQNSQGELESMVQRVWRQITAGDLHHSSYIATSLSQVDILRNQIGLEPSYIVEPERRDTFPAIALSAVYLYDKCNVSADESLCVLPVDPFVEDVFFENVVLLDRILQANGADIALIGVEPSHPSEKYGYIVPDDQLFEYGESRFYKVNKFVEKPEESNAAKMISQGALWNCGVFAFRLGFLLAVIERMGLPLQYDEFLKQYATLPKKSFDYEVLEKASNIAVMPYKGQWKDLGTWNTLTEEMSSNSIGNSILAGVHHNTHVINELDIPVTVLGTSDIIVAASPDGILVADKSISHRVKDWVGELGGHPMYVEKGWGWYKVVDYREGDNKLRVLTKRVFVGKGYQMVDSVYDGWSRNITVISGKGSTSQNGVTRIIQAGDHFTLAANERFDLLAIDSVEMIVTLTSHLEVEKLVKGYR</sequence>
<dbReference type="EMBL" id="JBHMDO010000022">
    <property type="protein sequence ID" value="MFB9326948.1"/>
    <property type="molecule type" value="Genomic_DNA"/>
</dbReference>
<gene>
    <name evidence="2" type="ORF">ACFFSY_13555</name>
</gene>
<dbReference type="PANTHER" id="PTHR46390">
    <property type="entry name" value="MANNOSE-1-PHOSPHATE GUANYLYLTRANSFERASE"/>
    <property type="match status" value="1"/>
</dbReference>
<organism evidence="2 3">
    <name type="scientific">Paenibacillus aurantiacus</name>
    <dbReference type="NCBI Taxonomy" id="1936118"/>
    <lineage>
        <taxon>Bacteria</taxon>
        <taxon>Bacillati</taxon>
        <taxon>Bacillota</taxon>
        <taxon>Bacilli</taxon>
        <taxon>Bacillales</taxon>
        <taxon>Paenibacillaceae</taxon>
        <taxon>Paenibacillus</taxon>
    </lineage>
</organism>
<comment type="caution">
    <text evidence="2">The sequence shown here is derived from an EMBL/GenBank/DDBJ whole genome shotgun (WGS) entry which is preliminary data.</text>
</comment>
<accession>A0ABV5KNY5</accession>
<dbReference type="InterPro" id="IPR029044">
    <property type="entry name" value="Nucleotide-diphossugar_trans"/>
</dbReference>
<dbReference type="Proteomes" id="UP001589747">
    <property type="component" value="Unassembled WGS sequence"/>
</dbReference>
<feature type="domain" description="Nucleotidyl transferase" evidence="1">
    <location>
        <begin position="4"/>
        <end position="271"/>
    </location>
</feature>
<name>A0ABV5KNY5_9BACL</name>
<evidence type="ECO:0000313" key="3">
    <source>
        <dbReference type="Proteomes" id="UP001589747"/>
    </source>
</evidence>
<evidence type="ECO:0000313" key="2">
    <source>
        <dbReference type="EMBL" id="MFB9326948.1"/>
    </source>
</evidence>
<dbReference type="PANTHER" id="PTHR46390:SF1">
    <property type="entry name" value="MANNOSE-1-PHOSPHATE GUANYLYLTRANSFERASE"/>
    <property type="match status" value="1"/>
</dbReference>
<dbReference type="InterPro" id="IPR005835">
    <property type="entry name" value="NTP_transferase_dom"/>
</dbReference>
<dbReference type="InterPro" id="IPR011051">
    <property type="entry name" value="RmlC_Cupin_sf"/>
</dbReference>
<reference evidence="2 3" key="1">
    <citation type="submission" date="2024-09" db="EMBL/GenBank/DDBJ databases">
        <authorList>
            <person name="Sun Q."/>
            <person name="Mori K."/>
        </authorList>
    </citation>
    <scope>NUCLEOTIDE SEQUENCE [LARGE SCALE GENOMIC DNA]</scope>
    <source>
        <strain evidence="2 3">TISTR 2452</strain>
    </source>
</reference>